<name>A0A3M8A639_9MICO</name>
<protein>
    <recommendedName>
        <fullName evidence="3">2'-5' RNA ligase family protein</fullName>
    </recommendedName>
</protein>
<dbReference type="Gene3D" id="3.90.1140.10">
    <property type="entry name" value="Cyclic phosphodiesterase"/>
    <property type="match status" value="1"/>
</dbReference>
<dbReference type="Pfam" id="PF13563">
    <property type="entry name" value="2_5_RNA_ligase2"/>
    <property type="match status" value="1"/>
</dbReference>
<sequence length="159" mass="16876">MSRFVVVLPVGELATGDAFPVADWPLHVTLVEPFATPLGGDEVAAIVGAALGRPPLVSTTAGDRDGFGRRRDVPVTLVHDDGALEAMRHRVLAALRDADVDVARARLDFRPHVTTKPHGDVMPGERLRFTQVALVDMHPPAGAGTRAVVATWALGPERG</sequence>
<organism evidence="1 2">
    <name type="scientific">Agromyces tardus</name>
    <dbReference type="NCBI Taxonomy" id="2583849"/>
    <lineage>
        <taxon>Bacteria</taxon>
        <taxon>Bacillati</taxon>
        <taxon>Actinomycetota</taxon>
        <taxon>Actinomycetes</taxon>
        <taxon>Micrococcales</taxon>
        <taxon>Microbacteriaceae</taxon>
        <taxon>Agromyces</taxon>
    </lineage>
</organism>
<keyword evidence="2" id="KW-1185">Reference proteome</keyword>
<dbReference type="RefSeq" id="WP_122937704.1">
    <property type="nucleotide sequence ID" value="NZ_JBHSNT010000059.1"/>
</dbReference>
<dbReference type="SUPFAM" id="SSF55144">
    <property type="entry name" value="LigT-like"/>
    <property type="match status" value="1"/>
</dbReference>
<dbReference type="InterPro" id="IPR009097">
    <property type="entry name" value="Cyclic_Pdiesterase"/>
</dbReference>
<gene>
    <name evidence="1" type="ORF">EDM22_14005</name>
</gene>
<dbReference type="Proteomes" id="UP000275048">
    <property type="component" value="Unassembled WGS sequence"/>
</dbReference>
<evidence type="ECO:0008006" key="3">
    <source>
        <dbReference type="Google" id="ProtNLM"/>
    </source>
</evidence>
<reference evidence="1 2" key="1">
    <citation type="submission" date="2018-10" db="EMBL/GenBank/DDBJ databases">
        <title>Isolation, diversity and antibacterial activity of antinobacteria from the wheat rhizosphere soil.</title>
        <authorList>
            <person name="Sun T."/>
        </authorList>
    </citation>
    <scope>NUCLEOTIDE SEQUENCE [LARGE SCALE GENOMIC DNA]</scope>
    <source>
        <strain evidence="1 2">SJ-23</strain>
    </source>
</reference>
<dbReference type="AlphaFoldDB" id="A0A3M8A639"/>
<evidence type="ECO:0000313" key="1">
    <source>
        <dbReference type="EMBL" id="RNB46471.1"/>
    </source>
</evidence>
<dbReference type="EMBL" id="RHHB01000033">
    <property type="protein sequence ID" value="RNB46471.1"/>
    <property type="molecule type" value="Genomic_DNA"/>
</dbReference>
<dbReference type="OrthoDB" id="5125415at2"/>
<accession>A0A3M8A639</accession>
<proteinExistence type="predicted"/>
<comment type="caution">
    <text evidence="1">The sequence shown here is derived from an EMBL/GenBank/DDBJ whole genome shotgun (WGS) entry which is preliminary data.</text>
</comment>
<evidence type="ECO:0000313" key="2">
    <source>
        <dbReference type="Proteomes" id="UP000275048"/>
    </source>
</evidence>